<reference evidence="2" key="2">
    <citation type="submission" date="2020-09" db="EMBL/GenBank/DDBJ databases">
        <authorList>
            <person name="Sun Q."/>
            <person name="Zhou Y."/>
        </authorList>
    </citation>
    <scope>NUCLEOTIDE SEQUENCE</scope>
    <source>
        <strain evidence="2">CGMCC 1.15725</strain>
    </source>
</reference>
<dbReference type="InterPro" id="IPR029058">
    <property type="entry name" value="AB_hydrolase_fold"/>
</dbReference>
<proteinExistence type="predicted"/>
<keyword evidence="3" id="KW-1185">Reference proteome</keyword>
<name>A0A8J3E156_9PROT</name>
<dbReference type="RefSeq" id="WP_189043689.1">
    <property type="nucleotide sequence ID" value="NZ_BMJQ01000003.1"/>
</dbReference>
<dbReference type="PANTHER" id="PTHR45856">
    <property type="entry name" value="ALPHA/BETA-HYDROLASES SUPERFAMILY PROTEIN"/>
    <property type="match status" value="1"/>
</dbReference>
<evidence type="ECO:0000259" key="1">
    <source>
        <dbReference type="Pfam" id="PF01764"/>
    </source>
</evidence>
<dbReference type="Gene3D" id="3.40.50.1820">
    <property type="entry name" value="alpha/beta hydrolase"/>
    <property type="match status" value="1"/>
</dbReference>
<feature type="domain" description="Fungal lipase-type" evidence="1">
    <location>
        <begin position="140"/>
        <end position="234"/>
    </location>
</feature>
<dbReference type="Pfam" id="PF01764">
    <property type="entry name" value="Lipase_3"/>
    <property type="match status" value="1"/>
</dbReference>
<dbReference type="AlphaFoldDB" id="A0A8J3E156"/>
<reference evidence="2" key="1">
    <citation type="journal article" date="2014" name="Int. J. Syst. Evol. Microbiol.">
        <title>Complete genome sequence of Corynebacterium casei LMG S-19264T (=DSM 44701T), isolated from a smear-ripened cheese.</title>
        <authorList>
            <consortium name="US DOE Joint Genome Institute (JGI-PGF)"/>
            <person name="Walter F."/>
            <person name="Albersmeier A."/>
            <person name="Kalinowski J."/>
            <person name="Ruckert C."/>
        </authorList>
    </citation>
    <scope>NUCLEOTIDE SEQUENCE</scope>
    <source>
        <strain evidence="2">CGMCC 1.15725</strain>
    </source>
</reference>
<dbReference type="PANTHER" id="PTHR45856:SF24">
    <property type="entry name" value="FUNGAL LIPASE-LIKE DOMAIN-CONTAINING PROTEIN"/>
    <property type="match status" value="1"/>
</dbReference>
<evidence type="ECO:0000313" key="3">
    <source>
        <dbReference type="Proteomes" id="UP000646365"/>
    </source>
</evidence>
<dbReference type="EMBL" id="BMJQ01000003">
    <property type="protein sequence ID" value="GGF08523.1"/>
    <property type="molecule type" value="Genomic_DNA"/>
</dbReference>
<dbReference type="InterPro" id="IPR002921">
    <property type="entry name" value="Fungal_lipase-type"/>
</dbReference>
<comment type="caution">
    <text evidence="2">The sequence shown here is derived from an EMBL/GenBank/DDBJ whole genome shotgun (WGS) entry which is preliminary data.</text>
</comment>
<sequence>MPFAPGFILSEAQALLTLAGLSEDTVPGTSPPPPPAGWALSFQSPELGPFDNLFQLWRNGAVPGQYAVAIRGTVEETGSIIEDLASLMIPASFQVTVDSLTISFQFAAEPQTGVKPAGLHLGFTLGALFLLLDPDHLGVNGILAQLAALPPNSEVYIVGHSQGAALAALVTSYLRYPNYLTDALPPLSYKTYAFAQPKPGNDHYSWDYEQAVVSQGLGLRITNPLDWVPQVPFTIEFLQDINTPNPLSTVTGFSGAIAGTVATAIQAAVAFEESQALTWATGSFRNLPALVEAKGKPAGLLPGAAPLSILASFNFMPAGAEIALVANTAYTDPNDEFSQHHVATYQALLTQTFG</sequence>
<dbReference type="InterPro" id="IPR051218">
    <property type="entry name" value="Sec_MonoDiacylglyc_Lipase"/>
</dbReference>
<gene>
    <name evidence="2" type="ORF">GCM10011611_12450</name>
</gene>
<dbReference type="SUPFAM" id="SSF53474">
    <property type="entry name" value="alpha/beta-Hydrolases"/>
    <property type="match status" value="1"/>
</dbReference>
<evidence type="ECO:0000313" key="2">
    <source>
        <dbReference type="EMBL" id="GGF08523.1"/>
    </source>
</evidence>
<protein>
    <recommendedName>
        <fullName evidence="1">Fungal lipase-type domain-containing protein</fullName>
    </recommendedName>
</protein>
<organism evidence="2 3">
    <name type="scientific">Aliidongia dinghuensis</name>
    <dbReference type="NCBI Taxonomy" id="1867774"/>
    <lineage>
        <taxon>Bacteria</taxon>
        <taxon>Pseudomonadati</taxon>
        <taxon>Pseudomonadota</taxon>
        <taxon>Alphaproteobacteria</taxon>
        <taxon>Rhodospirillales</taxon>
        <taxon>Dongiaceae</taxon>
        <taxon>Aliidongia</taxon>
    </lineage>
</organism>
<dbReference type="Proteomes" id="UP000646365">
    <property type="component" value="Unassembled WGS sequence"/>
</dbReference>
<dbReference type="GO" id="GO:0006629">
    <property type="term" value="P:lipid metabolic process"/>
    <property type="evidence" value="ECO:0007669"/>
    <property type="project" value="InterPro"/>
</dbReference>
<accession>A0A8J3E156</accession>